<name>A0AAU8N4U0_9ACTO</name>
<reference evidence="3" key="1">
    <citation type="submission" date="2024-05" db="EMBL/GenBank/DDBJ databases">
        <title>Draft genome assemblies of 36 bacteria isolated from hibernating arctic ground squirrels.</title>
        <authorList>
            <person name="McKee H."/>
            <person name="Mullen L."/>
            <person name="Drown D.M."/>
            <person name="Duddleston K.N."/>
        </authorList>
    </citation>
    <scope>NUCLEOTIDE SEQUENCE</scope>
    <source>
        <strain evidence="3">AR004</strain>
    </source>
</reference>
<feature type="compositionally biased region" description="Low complexity" evidence="1">
    <location>
        <begin position="1"/>
        <end position="11"/>
    </location>
</feature>
<dbReference type="InterPro" id="IPR013974">
    <property type="entry name" value="SAF"/>
</dbReference>
<feature type="domain" description="SAF" evidence="2">
    <location>
        <begin position="64"/>
        <end position="125"/>
    </location>
</feature>
<sequence>MPAARRSQAPLPARPSPSSPRPSPAPARWRRPGWRDPRLAGGLALIGGAVALGAWAVDSAAGTQEVYVLTRDVAPGTDLTADGVLALVDSRPGSGAYIPAGGLPGGAIATRSLGKGELLPAAAVAPASAASQRSIVIEASLGLPKGTGAGDGVDLWQLPDGGSPRSAGSVPLVAGAVTAEPSADAAPVGASPQEGAGRARVVAQDLVIRAVNQERSSLVSTGTTAVEVLVPEGSVADVLTAVGSGWPLVLVPTGQGS</sequence>
<gene>
    <name evidence="3" type="ORF">ABXS69_02935</name>
</gene>
<proteinExistence type="predicted"/>
<feature type="compositionally biased region" description="Pro residues" evidence="1">
    <location>
        <begin position="12"/>
        <end position="25"/>
    </location>
</feature>
<evidence type="ECO:0000256" key="1">
    <source>
        <dbReference type="SAM" id="MobiDB-lite"/>
    </source>
</evidence>
<dbReference type="RefSeq" id="WP_366181104.1">
    <property type="nucleotide sequence ID" value="NZ_CP159989.1"/>
</dbReference>
<evidence type="ECO:0000313" key="3">
    <source>
        <dbReference type="EMBL" id="XCP82871.1"/>
    </source>
</evidence>
<accession>A0AAU8N4U0</accession>
<dbReference type="SMART" id="SM00858">
    <property type="entry name" value="SAF"/>
    <property type="match status" value="1"/>
</dbReference>
<feature type="region of interest" description="Disordered" evidence="1">
    <location>
        <begin position="1"/>
        <end position="33"/>
    </location>
</feature>
<protein>
    <recommendedName>
        <fullName evidence="2">SAF domain-containing protein</fullName>
    </recommendedName>
</protein>
<evidence type="ECO:0000259" key="2">
    <source>
        <dbReference type="SMART" id="SM00858"/>
    </source>
</evidence>
<organism evidence="3">
    <name type="scientific">Actinomyces timonensis</name>
    <dbReference type="NCBI Taxonomy" id="1288391"/>
    <lineage>
        <taxon>Bacteria</taxon>
        <taxon>Bacillati</taxon>
        <taxon>Actinomycetota</taxon>
        <taxon>Actinomycetes</taxon>
        <taxon>Actinomycetales</taxon>
        <taxon>Actinomycetaceae</taxon>
        <taxon>Actinomyces</taxon>
    </lineage>
</organism>
<dbReference type="AlphaFoldDB" id="A0AAU8N4U0"/>
<dbReference type="EMBL" id="CP159989">
    <property type="protein sequence ID" value="XCP82871.1"/>
    <property type="molecule type" value="Genomic_DNA"/>
</dbReference>